<reference evidence="1" key="2">
    <citation type="submission" date="2017-10" db="EMBL/GenBank/DDBJ databases">
        <title>Ladona fulva Genome sequencing and assembly.</title>
        <authorList>
            <person name="Murali S."/>
            <person name="Richards S."/>
            <person name="Bandaranaike D."/>
            <person name="Bellair M."/>
            <person name="Blankenburg K."/>
            <person name="Chao H."/>
            <person name="Dinh H."/>
            <person name="Doddapaneni H."/>
            <person name="Dugan-Rocha S."/>
            <person name="Elkadiri S."/>
            <person name="Gnanaolivu R."/>
            <person name="Hernandez B."/>
            <person name="Skinner E."/>
            <person name="Javaid M."/>
            <person name="Lee S."/>
            <person name="Li M."/>
            <person name="Ming W."/>
            <person name="Munidasa M."/>
            <person name="Muniz J."/>
            <person name="Nguyen L."/>
            <person name="Hughes D."/>
            <person name="Osuji N."/>
            <person name="Pu L.-L."/>
            <person name="Puazo M."/>
            <person name="Qu C."/>
            <person name="Quiroz J."/>
            <person name="Raj R."/>
            <person name="Weissenberger G."/>
            <person name="Xin Y."/>
            <person name="Zou X."/>
            <person name="Han Y."/>
            <person name="Worley K."/>
            <person name="Muzny D."/>
            <person name="Gibbs R."/>
        </authorList>
    </citation>
    <scope>NUCLEOTIDE SEQUENCE</scope>
    <source>
        <strain evidence="1">Sampled in the wild</strain>
    </source>
</reference>
<name>A0A8K0P799_LADFU</name>
<evidence type="ECO:0000313" key="2">
    <source>
        <dbReference type="Proteomes" id="UP000792457"/>
    </source>
</evidence>
<gene>
    <name evidence="1" type="ORF">J437_LFUL016408</name>
</gene>
<reference evidence="1" key="1">
    <citation type="submission" date="2013-04" db="EMBL/GenBank/DDBJ databases">
        <authorList>
            <person name="Qu J."/>
            <person name="Murali S.C."/>
            <person name="Bandaranaike D."/>
            <person name="Bellair M."/>
            <person name="Blankenburg K."/>
            <person name="Chao H."/>
            <person name="Dinh H."/>
            <person name="Doddapaneni H."/>
            <person name="Downs B."/>
            <person name="Dugan-Rocha S."/>
            <person name="Elkadiri S."/>
            <person name="Gnanaolivu R.D."/>
            <person name="Hernandez B."/>
            <person name="Javaid M."/>
            <person name="Jayaseelan J.C."/>
            <person name="Lee S."/>
            <person name="Li M."/>
            <person name="Ming W."/>
            <person name="Munidasa M."/>
            <person name="Muniz J."/>
            <person name="Nguyen L."/>
            <person name="Ongeri F."/>
            <person name="Osuji N."/>
            <person name="Pu L.-L."/>
            <person name="Puazo M."/>
            <person name="Qu C."/>
            <person name="Quiroz J."/>
            <person name="Raj R."/>
            <person name="Weissenberger G."/>
            <person name="Xin Y."/>
            <person name="Zou X."/>
            <person name="Han Y."/>
            <person name="Richards S."/>
            <person name="Worley K."/>
            <person name="Muzny D."/>
            <person name="Gibbs R."/>
        </authorList>
    </citation>
    <scope>NUCLEOTIDE SEQUENCE</scope>
    <source>
        <strain evidence="1">Sampled in the wild</strain>
    </source>
</reference>
<organism evidence="1 2">
    <name type="scientific">Ladona fulva</name>
    <name type="common">Scarce chaser dragonfly</name>
    <name type="synonym">Libellula fulva</name>
    <dbReference type="NCBI Taxonomy" id="123851"/>
    <lineage>
        <taxon>Eukaryota</taxon>
        <taxon>Metazoa</taxon>
        <taxon>Ecdysozoa</taxon>
        <taxon>Arthropoda</taxon>
        <taxon>Hexapoda</taxon>
        <taxon>Insecta</taxon>
        <taxon>Pterygota</taxon>
        <taxon>Palaeoptera</taxon>
        <taxon>Odonata</taxon>
        <taxon>Epiprocta</taxon>
        <taxon>Anisoptera</taxon>
        <taxon>Libelluloidea</taxon>
        <taxon>Libellulidae</taxon>
        <taxon>Ladona</taxon>
    </lineage>
</organism>
<keyword evidence="2" id="KW-1185">Reference proteome</keyword>
<dbReference type="AlphaFoldDB" id="A0A8K0P799"/>
<dbReference type="Proteomes" id="UP000792457">
    <property type="component" value="Unassembled WGS sequence"/>
</dbReference>
<dbReference type="OrthoDB" id="416454at2759"/>
<proteinExistence type="predicted"/>
<sequence>MSSYLEAAGILSPYQHGFRKNRSTKSAIYGTINRLNTVLDKNLSTCAIFSDYMDTVGDIGLPKTWLLSYLIDRVQRVIIYKDGTKYSSFSKIINPKFSKVLFLAPPCF</sequence>
<dbReference type="EMBL" id="KZ309035">
    <property type="protein sequence ID" value="KAG8236496.1"/>
    <property type="molecule type" value="Genomic_DNA"/>
</dbReference>
<accession>A0A8K0P799</accession>
<protein>
    <recommendedName>
        <fullName evidence="3">Reverse transcriptase domain-containing protein</fullName>
    </recommendedName>
</protein>
<comment type="caution">
    <text evidence="1">The sequence shown here is derived from an EMBL/GenBank/DDBJ whole genome shotgun (WGS) entry which is preliminary data.</text>
</comment>
<evidence type="ECO:0000313" key="1">
    <source>
        <dbReference type="EMBL" id="KAG8236496.1"/>
    </source>
</evidence>
<evidence type="ECO:0008006" key="3">
    <source>
        <dbReference type="Google" id="ProtNLM"/>
    </source>
</evidence>